<reference evidence="2" key="1">
    <citation type="submission" date="2013-08" db="EMBL/GenBank/DDBJ databases">
        <authorList>
            <person name="Mendez C."/>
            <person name="Richter M."/>
            <person name="Ferrer M."/>
            <person name="Sanchez J."/>
        </authorList>
    </citation>
    <scope>NUCLEOTIDE SEQUENCE</scope>
</reference>
<evidence type="ECO:0000313" key="1">
    <source>
        <dbReference type="EMBL" id="EQD26892.1"/>
    </source>
</evidence>
<reference evidence="2" key="2">
    <citation type="journal article" date="2014" name="ISME J.">
        <title>Microbial stratification in low pH oxic and suboxic macroscopic growths along an acid mine drainage.</title>
        <authorList>
            <person name="Mendez-Garcia C."/>
            <person name="Mesa V."/>
            <person name="Sprenger R.R."/>
            <person name="Richter M."/>
            <person name="Diez M.S."/>
            <person name="Solano J."/>
            <person name="Bargiela R."/>
            <person name="Golyshina O.V."/>
            <person name="Manteca A."/>
            <person name="Ramos J.L."/>
            <person name="Gallego J.R."/>
            <person name="Llorente I."/>
            <person name="Martins Dos Santos V.A."/>
            <person name="Jensen O.N."/>
            <person name="Pelaez A.I."/>
            <person name="Sanchez J."/>
            <person name="Ferrer M."/>
        </authorList>
    </citation>
    <scope>NUCLEOTIDE SEQUENCE</scope>
</reference>
<gene>
    <name evidence="2" type="ORF">B1A_11906</name>
    <name evidence="1" type="ORF">B1B_19407</name>
</gene>
<dbReference type="EMBL" id="AUZY01013034">
    <property type="protein sequence ID" value="EQD26892.1"/>
    <property type="molecule type" value="Genomic_DNA"/>
</dbReference>
<comment type="caution">
    <text evidence="2">The sequence shown here is derived from an EMBL/GenBank/DDBJ whole genome shotgun (WGS) entry which is preliminary data.</text>
</comment>
<dbReference type="AlphaFoldDB" id="T1A3M8"/>
<sequence>MKDTLLQLSKIYLIDVGDRTVIAEIPKKVRELTQSLDLKTELFPKNVPS</sequence>
<protein>
    <submittedName>
        <fullName evidence="2">Uncharacterized protein</fullName>
    </submittedName>
</protein>
<accession>T1A3M8</accession>
<evidence type="ECO:0000313" key="2">
    <source>
        <dbReference type="EMBL" id="EQD55181.1"/>
    </source>
</evidence>
<name>T1A3M8_9ZZZZ</name>
<dbReference type="EMBL" id="AUZX01008573">
    <property type="protein sequence ID" value="EQD55181.1"/>
    <property type="molecule type" value="Genomic_DNA"/>
</dbReference>
<proteinExistence type="predicted"/>
<organism evidence="2">
    <name type="scientific">mine drainage metagenome</name>
    <dbReference type="NCBI Taxonomy" id="410659"/>
    <lineage>
        <taxon>unclassified sequences</taxon>
        <taxon>metagenomes</taxon>
        <taxon>ecological metagenomes</taxon>
    </lineage>
</organism>